<dbReference type="EMBL" id="JARTCD010000002">
    <property type="protein sequence ID" value="KAJ8663555.1"/>
    <property type="molecule type" value="Genomic_DNA"/>
</dbReference>
<evidence type="ECO:0000313" key="3">
    <source>
        <dbReference type="Proteomes" id="UP001234581"/>
    </source>
</evidence>
<keyword evidence="3" id="KW-1185">Reference proteome</keyword>
<comment type="caution">
    <text evidence="2">The sequence shown here is derived from an EMBL/GenBank/DDBJ whole genome shotgun (WGS) entry which is preliminary data.</text>
</comment>
<gene>
    <name evidence="2" type="ORF">O0I10_000798</name>
</gene>
<proteinExistence type="predicted"/>
<accession>A0AAD8DIK0</accession>
<evidence type="ECO:0000256" key="1">
    <source>
        <dbReference type="SAM" id="MobiDB-lite"/>
    </source>
</evidence>
<organism evidence="2 3">
    <name type="scientific">Lichtheimia ornata</name>
    <dbReference type="NCBI Taxonomy" id="688661"/>
    <lineage>
        <taxon>Eukaryota</taxon>
        <taxon>Fungi</taxon>
        <taxon>Fungi incertae sedis</taxon>
        <taxon>Mucoromycota</taxon>
        <taxon>Mucoromycotina</taxon>
        <taxon>Mucoromycetes</taxon>
        <taxon>Mucorales</taxon>
        <taxon>Lichtheimiaceae</taxon>
        <taxon>Lichtheimia</taxon>
    </lineage>
</organism>
<dbReference type="GeneID" id="83208219"/>
<dbReference type="RefSeq" id="XP_058348467.1">
    <property type="nucleotide sequence ID" value="XM_058480903.1"/>
</dbReference>
<sequence length="75" mass="8030">MSDNDNFAVPAPRKPARRPASTAEEHTSDTIVPTHDSDVATTTTTTTTTSAEPPQAPPLAYEKPQWGAVASRLRL</sequence>
<dbReference type="AlphaFoldDB" id="A0AAD8DIK0"/>
<evidence type="ECO:0000313" key="2">
    <source>
        <dbReference type="EMBL" id="KAJ8663555.1"/>
    </source>
</evidence>
<feature type="region of interest" description="Disordered" evidence="1">
    <location>
        <begin position="1"/>
        <end position="75"/>
    </location>
</feature>
<reference evidence="2 3" key="1">
    <citation type="submission" date="2023-03" db="EMBL/GenBank/DDBJ databases">
        <title>Genome sequence of Lichtheimia ornata CBS 291.66.</title>
        <authorList>
            <person name="Mohabir J.T."/>
            <person name="Shea T.P."/>
            <person name="Kurbessoian T."/>
            <person name="Berby B."/>
            <person name="Fontaine J."/>
            <person name="Livny J."/>
            <person name="Gnirke A."/>
            <person name="Stajich J.E."/>
            <person name="Cuomo C.A."/>
        </authorList>
    </citation>
    <scope>NUCLEOTIDE SEQUENCE [LARGE SCALE GENOMIC DNA]</scope>
    <source>
        <strain evidence="2">CBS 291.66</strain>
    </source>
</reference>
<name>A0AAD8DIK0_9FUNG</name>
<dbReference type="Proteomes" id="UP001234581">
    <property type="component" value="Unassembled WGS sequence"/>
</dbReference>
<protein>
    <submittedName>
        <fullName evidence="2">Uncharacterized protein</fullName>
    </submittedName>
</protein>